<comment type="pathway">
    <text evidence="2">Mycotoxin biosynthesis.</text>
</comment>
<organism evidence="10 11">
    <name type="scientific">Coniella lustricola</name>
    <dbReference type="NCBI Taxonomy" id="2025994"/>
    <lineage>
        <taxon>Eukaryota</taxon>
        <taxon>Fungi</taxon>
        <taxon>Dikarya</taxon>
        <taxon>Ascomycota</taxon>
        <taxon>Pezizomycotina</taxon>
        <taxon>Sordariomycetes</taxon>
        <taxon>Sordariomycetidae</taxon>
        <taxon>Diaporthales</taxon>
        <taxon>Schizoparmaceae</taxon>
        <taxon>Coniella</taxon>
    </lineage>
</organism>
<keyword evidence="11" id="KW-1185">Reference proteome</keyword>
<dbReference type="AlphaFoldDB" id="A0A2T2ZX29"/>
<evidence type="ECO:0000256" key="8">
    <source>
        <dbReference type="ARBA" id="ARBA00023180"/>
    </source>
</evidence>
<dbReference type="Pfam" id="PF11807">
    <property type="entry name" value="UstYa"/>
    <property type="match status" value="1"/>
</dbReference>
<evidence type="ECO:0000256" key="3">
    <source>
        <dbReference type="ARBA" id="ARBA00022692"/>
    </source>
</evidence>
<dbReference type="STRING" id="2025994.A0A2T2ZX29"/>
<comment type="subcellular location">
    <subcellularLocation>
        <location evidence="1">Membrane</location>
        <topology evidence="1">Single-pass membrane protein</topology>
    </subcellularLocation>
</comment>
<proteinExistence type="inferred from homology"/>
<dbReference type="InParanoid" id="A0A2T2ZX29"/>
<keyword evidence="7" id="KW-0472">Membrane</keyword>
<evidence type="ECO:0000256" key="6">
    <source>
        <dbReference type="ARBA" id="ARBA00023026"/>
    </source>
</evidence>
<name>A0A2T2ZX29_9PEZI</name>
<dbReference type="GO" id="GO:0043386">
    <property type="term" value="P:mycotoxin biosynthetic process"/>
    <property type="evidence" value="ECO:0007669"/>
    <property type="project" value="InterPro"/>
</dbReference>
<dbReference type="InterPro" id="IPR021765">
    <property type="entry name" value="UstYa-like"/>
</dbReference>
<comment type="similarity">
    <text evidence="9">Belongs to the ustYa family.</text>
</comment>
<evidence type="ECO:0000256" key="2">
    <source>
        <dbReference type="ARBA" id="ARBA00004685"/>
    </source>
</evidence>
<evidence type="ECO:0000256" key="4">
    <source>
        <dbReference type="ARBA" id="ARBA00022989"/>
    </source>
</evidence>
<evidence type="ECO:0000313" key="11">
    <source>
        <dbReference type="Proteomes" id="UP000241462"/>
    </source>
</evidence>
<keyword evidence="3" id="KW-0812">Transmembrane</keyword>
<dbReference type="OrthoDB" id="3687641at2759"/>
<dbReference type="PANTHER" id="PTHR33365:SF11">
    <property type="entry name" value="TAT PATHWAY SIGNAL SEQUENCE"/>
    <property type="match status" value="1"/>
</dbReference>
<keyword evidence="6" id="KW-0843">Virulence</keyword>
<evidence type="ECO:0000256" key="5">
    <source>
        <dbReference type="ARBA" id="ARBA00023002"/>
    </source>
</evidence>
<dbReference type="GO" id="GO:0016020">
    <property type="term" value="C:membrane"/>
    <property type="evidence" value="ECO:0007669"/>
    <property type="project" value="UniProtKB-SubCell"/>
</dbReference>
<dbReference type="Proteomes" id="UP000241462">
    <property type="component" value="Unassembled WGS sequence"/>
</dbReference>
<evidence type="ECO:0000256" key="7">
    <source>
        <dbReference type="ARBA" id="ARBA00023136"/>
    </source>
</evidence>
<keyword evidence="4" id="KW-1133">Transmembrane helix</keyword>
<gene>
    <name evidence="10" type="ORF">BD289DRAFT_114942</name>
</gene>
<dbReference type="GO" id="GO:0016491">
    <property type="term" value="F:oxidoreductase activity"/>
    <property type="evidence" value="ECO:0007669"/>
    <property type="project" value="UniProtKB-KW"/>
</dbReference>
<keyword evidence="5" id="KW-0560">Oxidoreductase</keyword>
<keyword evidence="8" id="KW-0325">Glycoprotein</keyword>
<evidence type="ECO:0000256" key="9">
    <source>
        <dbReference type="ARBA" id="ARBA00035112"/>
    </source>
</evidence>
<dbReference type="PANTHER" id="PTHR33365">
    <property type="entry name" value="YALI0B05434P"/>
    <property type="match status" value="1"/>
</dbReference>
<evidence type="ECO:0000313" key="10">
    <source>
        <dbReference type="EMBL" id="PSR78791.1"/>
    </source>
</evidence>
<dbReference type="EMBL" id="KZ678592">
    <property type="protein sequence ID" value="PSR78791.1"/>
    <property type="molecule type" value="Genomic_DNA"/>
</dbReference>
<accession>A0A2T2ZX29</accession>
<reference evidence="10 11" key="1">
    <citation type="journal article" date="2018" name="Mycol. Prog.">
        <title>Coniella lustricola, a new species from submerged detritus.</title>
        <authorList>
            <person name="Raudabaugh D.B."/>
            <person name="Iturriaga T."/>
            <person name="Carver A."/>
            <person name="Mondo S."/>
            <person name="Pangilinan J."/>
            <person name="Lipzen A."/>
            <person name="He G."/>
            <person name="Amirebrahimi M."/>
            <person name="Grigoriev I.V."/>
            <person name="Miller A.N."/>
        </authorList>
    </citation>
    <scope>NUCLEOTIDE SEQUENCE [LARGE SCALE GENOMIC DNA]</scope>
    <source>
        <strain evidence="10 11">B22-T-1</strain>
    </source>
</reference>
<protein>
    <submittedName>
        <fullName evidence="10">Uncharacterized protein</fullName>
    </submittedName>
</protein>
<evidence type="ECO:0000256" key="1">
    <source>
        <dbReference type="ARBA" id="ARBA00004167"/>
    </source>
</evidence>
<sequence length="94" mass="10078">MMGRIFATLSSPAAQPLDDGLHTHFLHCIDYLRQATMCAGDVALEPHAASDGADLGPLDGGWNGIHVCKNYNEVIDYLEGGIRSGTRVVLPIDD</sequence>